<evidence type="ECO:0000259" key="1">
    <source>
        <dbReference type="PROSITE" id="PS50828"/>
    </source>
</evidence>
<keyword evidence="3" id="KW-1185">Reference proteome</keyword>
<dbReference type="Proteomes" id="UP000755654">
    <property type="component" value="Unassembled WGS sequence"/>
</dbReference>
<proteinExistence type="predicted"/>
<dbReference type="EMBL" id="JAAOMP010000116">
    <property type="protein sequence ID" value="MBU2760419.1"/>
    <property type="molecule type" value="Genomic_DNA"/>
</dbReference>
<dbReference type="Pfam" id="PF01713">
    <property type="entry name" value="Smr"/>
    <property type="match status" value="1"/>
</dbReference>
<dbReference type="SMART" id="SM00463">
    <property type="entry name" value="SMR"/>
    <property type="match status" value="1"/>
</dbReference>
<evidence type="ECO:0000313" key="3">
    <source>
        <dbReference type="Proteomes" id="UP000755654"/>
    </source>
</evidence>
<organism evidence="2 3">
    <name type="scientific">Acidithiobacillus sulfurivorans</name>
    <dbReference type="NCBI Taxonomy" id="1958756"/>
    <lineage>
        <taxon>Bacteria</taxon>
        <taxon>Pseudomonadati</taxon>
        <taxon>Pseudomonadota</taxon>
        <taxon>Acidithiobacillia</taxon>
        <taxon>Acidithiobacillales</taxon>
        <taxon>Acidithiobacillaceae</taxon>
        <taxon>Acidithiobacillus</taxon>
    </lineage>
</organism>
<dbReference type="RefSeq" id="WP_215884029.1">
    <property type="nucleotide sequence ID" value="NZ_JAAOMP010000116.1"/>
</dbReference>
<comment type="caution">
    <text evidence="2">The sequence shown here is derived from an EMBL/GenBank/DDBJ whole genome shotgun (WGS) entry which is preliminary data.</text>
</comment>
<dbReference type="PROSITE" id="PS50828">
    <property type="entry name" value="SMR"/>
    <property type="match status" value="1"/>
</dbReference>
<dbReference type="InterPro" id="IPR002625">
    <property type="entry name" value="Smr_dom"/>
</dbReference>
<accession>A0ABS5ZZ21</accession>
<reference evidence="2 3" key="1">
    <citation type="journal article" date="2021" name="ISME J.">
        <title>Genomic evolution of the class Acidithiobacillia: deep-branching Proteobacteria living in extreme acidic conditions.</title>
        <authorList>
            <person name="Moya-Beltran A."/>
            <person name="Beard S."/>
            <person name="Rojas-Villalobos C."/>
            <person name="Issotta F."/>
            <person name="Gallardo Y."/>
            <person name="Ulloa R."/>
            <person name="Giaveno A."/>
            <person name="Degli Esposti M."/>
            <person name="Johnson D.B."/>
            <person name="Quatrini R."/>
        </authorList>
    </citation>
    <scope>NUCLEOTIDE SEQUENCE [LARGE SCALE GENOMIC DNA]</scope>
    <source>
        <strain evidence="2 3">RW2</strain>
    </source>
</reference>
<protein>
    <submittedName>
        <fullName evidence="2">Smr/MutS family protein</fullName>
    </submittedName>
</protein>
<dbReference type="InterPro" id="IPR036063">
    <property type="entry name" value="Smr_dom_sf"/>
</dbReference>
<feature type="domain" description="Smr" evidence="1">
    <location>
        <begin position="17"/>
        <end position="91"/>
    </location>
</feature>
<dbReference type="SUPFAM" id="SSF160443">
    <property type="entry name" value="SMR domain-like"/>
    <property type="match status" value="1"/>
</dbReference>
<sequence length="138" mass="15389">MTQAPDPVFKSAIDGVLDLHAFRPREAPDLVREYLRSCRAAGITEIRIIHGKGKGVLRETVHTLLRREPMVKNFRLANDRSSWGATLVDIYPPDVALPERPTSPGKTVARAHAAPSGPVTLPGWYRLLQKIFVRRSNS</sequence>
<gene>
    <name evidence="2" type="ORF">HAP95_09735</name>
</gene>
<dbReference type="Gene3D" id="3.30.1370.110">
    <property type="match status" value="1"/>
</dbReference>
<name>A0ABS5ZZ21_9PROT</name>
<evidence type="ECO:0000313" key="2">
    <source>
        <dbReference type="EMBL" id="MBU2760419.1"/>
    </source>
</evidence>